<keyword evidence="1" id="KW-1133">Transmembrane helix</keyword>
<organism evidence="2">
    <name type="scientific">invertebrate metagenome</name>
    <dbReference type="NCBI Taxonomy" id="1711999"/>
    <lineage>
        <taxon>unclassified sequences</taxon>
        <taxon>metagenomes</taxon>
        <taxon>organismal metagenomes</taxon>
    </lineage>
</organism>
<keyword evidence="1" id="KW-0812">Transmembrane</keyword>
<proteinExistence type="predicted"/>
<feature type="transmembrane region" description="Helical" evidence="1">
    <location>
        <begin position="44"/>
        <end position="64"/>
    </location>
</feature>
<protein>
    <submittedName>
        <fullName evidence="2">Uncharacterized protein</fullName>
    </submittedName>
</protein>
<reference evidence="2" key="1">
    <citation type="journal article" date="2017" name="Appl. Environ. Microbiol.">
        <title>Molecular characterization of an Endozoicomonas-like organism causing infection in king scallop Pecten maximus L.</title>
        <authorList>
            <person name="Cano I."/>
            <person name="van Aerle R."/>
            <person name="Ross S."/>
            <person name="Verner-Jeffreys D.W."/>
            <person name="Paley R.K."/>
            <person name="Rimmer G."/>
            <person name="Ryder D."/>
            <person name="Hooper P."/>
            <person name="Stone D."/>
            <person name="Feist S.W."/>
        </authorList>
    </citation>
    <scope>NUCLEOTIDE SEQUENCE</scope>
</reference>
<comment type="caution">
    <text evidence="2">The sequence shown here is derived from an EMBL/GenBank/DDBJ whole genome shotgun (WGS) entry which is preliminary data.</text>
</comment>
<dbReference type="AlphaFoldDB" id="A0A2H9T3D6"/>
<evidence type="ECO:0000256" key="1">
    <source>
        <dbReference type="SAM" id="Phobius"/>
    </source>
</evidence>
<keyword evidence="1" id="KW-0472">Membrane</keyword>
<accession>A0A2H9T3D6</accession>
<sequence>MQFYISAIRMNEVRSRDPFYYEFTIGLQYQVFVHMHCIELPGVAIFRLNVFVCFTTLVLALISWNSFHLG</sequence>
<dbReference type="EMBL" id="NSIT01000425">
    <property type="protein sequence ID" value="PJE77697.1"/>
    <property type="molecule type" value="Genomic_DNA"/>
</dbReference>
<name>A0A2H9T3D6_9ZZZZ</name>
<gene>
    <name evidence="2" type="ORF">CI610_03375</name>
</gene>
<evidence type="ECO:0000313" key="2">
    <source>
        <dbReference type="EMBL" id="PJE77697.1"/>
    </source>
</evidence>